<organism evidence="1 2">
    <name type="scientific">Seiridium cardinale</name>
    <dbReference type="NCBI Taxonomy" id="138064"/>
    <lineage>
        <taxon>Eukaryota</taxon>
        <taxon>Fungi</taxon>
        <taxon>Dikarya</taxon>
        <taxon>Ascomycota</taxon>
        <taxon>Pezizomycotina</taxon>
        <taxon>Sordariomycetes</taxon>
        <taxon>Xylariomycetidae</taxon>
        <taxon>Amphisphaeriales</taxon>
        <taxon>Sporocadaceae</taxon>
        <taxon>Seiridium</taxon>
    </lineage>
</organism>
<keyword evidence="2" id="KW-1185">Reference proteome</keyword>
<evidence type="ECO:0000313" key="2">
    <source>
        <dbReference type="Proteomes" id="UP001465668"/>
    </source>
</evidence>
<sequence>MADFLFPEVFNNNFKLLKQSASRDVLARKFTPLMPLHITKRLIKNSFAEAFGGDQPMELPQLLTFLDAQFADSSIEPGSDPARWALVNSVTALALRLKTAPGSEADMSVISGAFYQNATRVIPDLILQTPSLLSIQALVSIAMFAKEIPNTTAFSALATNVSLHLELLSQKQPSVDELNDTKREAERLALCNISVIMTRLAAQISL</sequence>
<name>A0ABR2Y0Z6_9PEZI</name>
<proteinExistence type="predicted"/>
<comment type="caution">
    <text evidence="1">The sequence shown here is derived from an EMBL/GenBank/DDBJ whole genome shotgun (WGS) entry which is preliminary data.</text>
</comment>
<protein>
    <submittedName>
        <fullName evidence="1">Zn(2)-C6 fungal-type domain-containing protein</fullName>
    </submittedName>
</protein>
<dbReference type="CDD" id="cd12148">
    <property type="entry name" value="fungal_TF_MHR"/>
    <property type="match status" value="1"/>
</dbReference>
<dbReference type="Proteomes" id="UP001465668">
    <property type="component" value="Unassembled WGS sequence"/>
</dbReference>
<reference evidence="1 2" key="1">
    <citation type="submission" date="2024-02" db="EMBL/GenBank/DDBJ databases">
        <title>First draft genome assembly of two strains of Seiridium cardinale.</title>
        <authorList>
            <person name="Emiliani G."/>
            <person name="Scali E."/>
        </authorList>
    </citation>
    <scope>NUCLEOTIDE SEQUENCE [LARGE SCALE GENOMIC DNA]</scope>
    <source>
        <strain evidence="1 2">BM-138-000479</strain>
    </source>
</reference>
<evidence type="ECO:0000313" key="1">
    <source>
        <dbReference type="EMBL" id="KAK9779718.1"/>
    </source>
</evidence>
<gene>
    <name evidence="1" type="ORF">SCAR479_03325</name>
</gene>
<accession>A0ABR2Y0Z6</accession>
<dbReference type="EMBL" id="JARVKM010000009">
    <property type="protein sequence ID" value="KAK9779718.1"/>
    <property type="molecule type" value="Genomic_DNA"/>
</dbReference>